<gene>
    <name evidence="2" type="ORF">J2W91_001221</name>
</gene>
<accession>A0AAP5GY43</accession>
<evidence type="ECO:0000313" key="2">
    <source>
        <dbReference type="EMBL" id="MDR6722769.1"/>
    </source>
</evidence>
<dbReference type="InterPro" id="IPR037883">
    <property type="entry name" value="Knr4/Smi1-like_sf"/>
</dbReference>
<evidence type="ECO:0000259" key="1">
    <source>
        <dbReference type="SMART" id="SM00860"/>
    </source>
</evidence>
<dbReference type="SMART" id="SM00860">
    <property type="entry name" value="SMI1_KNR4"/>
    <property type="match status" value="1"/>
</dbReference>
<proteinExistence type="predicted"/>
<dbReference type="Proteomes" id="UP001254832">
    <property type="component" value="Unassembled WGS sequence"/>
</dbReference>
<organism evidence="2 3">
    <name type="scientific">Paenibacillus amylolyticus</name>
    <dbReference type="NCBI Taxonomy" id="1451"/>
    <lineage>
        <taxon>Bacteria</taxon>
        <taxon>Bacillati</taxon>
        <taxon>Bacillota</taxon>
        <taxon>Bacilli</taxon>
        <taxon>Bacillales</taxon>
        <taxon>Paenibacillaceae</taxon>
        <taxon>Paenibacillus</taxon>
    </lineage>
</organism>
<dbReference type="AlphaFoldDB" id="A0AAP5GY43"/>
<dbReference type="EMBL" id="JAVDTR010000003">
    <property type="protein sequence ID" value="MDR6722769.1"/>
    <property type="molecule type" value="Genomic_DNA"/>
</dbReference>
<name>A0AAP5GY43_PAEAM</name>
<protein>
    <recommendedName>
        <fullName evidence="1">Knr4/Smi1-like domain-containing protein</fullName>
    </recommendedName>
</protein>
<dbReference type="Gene3D" id="3.40.1580.10">
    <property type="entry name" value="SMI1/KNR4-like"/>
    <property type="match status" value="1"/>
</dbReference>
<reference evidence="2" key="1">
    <citation type="submission" date="2023-07" db="EMBL/GenBank/DDBJ databases">
        <title>Sorghum-associated microbial communities from plants grown in Nebraska, USA.</title>
        <authorList>
            <person name="Schachtman D."/>
        </authorList>
    </citation>
    <scope>NUCLEOTIDE SEQUENCE</scope>
    <source>
        <strain evidence="2">BE80</strain>
    </source>
</reference>
<evidence type="ECO:0000313" key="3">
    <source>
        <dbReference type="Proteomes" id="UP001254832"/>
    </source>
</evidence>
<sequence>MSDNNNWSTDYPPVNINTVRIVERKWGIRFPSEYISFIQDYHGREPTEPTLNISEKEVVLSYFLTFIAFDELDILDVYNEQKGNLPPKHFPFAMDKESNLFCFNFNDTRQPSIVYVETISSSEPSVYNVANNFTEFIQQFN</sequence>
<dbReference type="SUPFAM" id="SSF160631">
    <property type="entry name" value="SMI1/KNR4-like"/>
    <property type="match status" value="1"/>
</dbReference>
<feature type="domain" description="Knr4/Smi1-like" evidence="1">
    <location>
        <begin position="13"/>
        <end position="139"/>
    </location>
</feature>
<dbReference type="InterPro" id="IPR018958">
    <property type="entry name" value="Knr4/Smi1-like_dom"/>
</dbReference>
<dbReference type="Pfam" id="PF09346">
    <property type="entry name" value="SMI1_KNR4"/>
    <property type="match status" value="1"/>
</dbReference>
<comment type="caution">
    <text evidence="2">The sequence shown here is derived from an EMBL/GenBank/DDBJ whole genome shotgun (WGS) entry which is preliminary data.</text>
</comment>
<dbReference type="RefSeq" id="WP_056703015.1">
    <property type="nucleotide sequence ID" value="NZ_JAVDTR010000003.1"/>
</dbReference>